<evidence type="ECO:0000313" key="1">
    <source>
        <dbReference type="EMBL" id="AII05693.1"/>
    </source>
</evidence>
<proteinExistence type="predicted"/>
<organism evidence="1 2">
    <name type="scientific">Rhodococcus opacus</name>
    <name type="common">Nocardia opaca</name>
    <dbReference type="NCBI Taxonomy" id="37919"/>
    <lineage>
        <taxon>Bacteria</taxon>
        <taxon>Bacillati</taxon>
        <taxon>Actinomycetota</taxon>
        <taxon>Actinomycetes</taxon>
        <taxon>Mycobacteriales</taxon>
        <taxon>Nocardiaceae</taxon>
        <taxon>Rhodococcus</taxon>
    </lineage>
</organism>
<dbReference type="Proteomes" id="UP000028488">
    <property type="component" value="Chromosome"/>
</dbReference>
<accession>A0A076EKA2</accession>
<sequence length="98" mass="10671">MLVVLSTDPRMVLCLDVAAGDVAANGGNISVRPLDTVLFRHGILFDAVKKRSGLNVRMYDSYIGADAHAILDALDKKYHLDTPCFTPALWLDGHGVDF</sequence>
<dbReference type="AlphaFoldDB" id="A0A076EKA2"/>
<evidence type="ECO:0000313" key="2">
    <source>
        <dbReference type="Proteomes" id="UP000028488"/>
    </source>
</evidence>
<dbReference type="EMBL" id="CP008947">
    <property type="protein sequence ID" value="AII05693.1"/>
    <property type="molecule type" value="Genomic_DNA"/>
</dbReference>
<gene>
    <name evidence="1" type="ORF">EP51_14115</name>
</gene>
<protein>
    <submittedName>
        <fullName evidence="1">Uncharacterized protein</fullName>
    </submittedName>
</protein>
<reference evidence="1 2" key="1">
    <citation type="submission" date="2014-07" db="EMBL/GenBank/DDBJ databases">
        <title>Genome Sequence of Rhodococcus opacus Strain R7, a Biodegrader of Mono- and Polycyclic Aromatic Hydrocarbons.</title>
        <authorList>
            <person name="Di Gennaro P."/>
            <person name="Zampolli J."/>
            <person name="Presti I."/>
            <person name="Cappelletti M."/>
            <person name="D'Ursi P."/>
            <person name="Orro A."/>
            <person name="Mezzelani A."/>
            <person name="Milanesi L."/>
        </authorList>
    </citation>
    <scope>NUCLEOTIDE SEQUENCE [LARGE SCALE GENOMIC DNA]</scope>
    <source>
        <strain evidence="1 2">R7</strain>
    </source>
</reference>
<name>A0A076EKA2_RHOOP</name>